<keyword evidence="2" id="KW-1185">Reference proteome</keyword>
<proteinExistence type="predicted"/>
<name>A0ABN7WY49_GIGMA</name>
<gene>
    <name evidence="1" type="ORF">GMARGA_LOCUS35690</name>
</gene>
<evidence type="ECO:0000313" key="1">
    <source>
        <dbReference type="EMBL" id="CAG8841901.1"/>
    </source>
</evidence>
<dbReference type="EMBL" id="CAJVQB010067271">
    <property type="protein sequence ID" value="CAG8841901.1"/>
    <property type="molecule type" value="Genomic_DNA"/>
</dbReference>
<sequence>ETIFEKFKKDIENKGFIGNLLDEKLYNTLIENDTLLNKEQKIQLYELWAEQISKSTNKIYDELRNNIKNDQMDTNDSRINLEELTDGAQITSNIKKLNLTLLTNERYIDQLDKKRKACYNNNLYDNIQASINDKKQIRILQDDWKIKINIELDNLYLIPLRSIDKLHQLWELKIITLQQPNQPKHLTETDPTDEFFPI</sequence>
<dbReference type="Proteomes" id="UP000789901">
    <property type="component" value="Unassembled WGS sequence"/>
</dbReference>
<organism evidence="1 2">
    <name type="scientific">Gigaspora margarita</name>
    <dbReference type="NCBI Taxonomy" id="4874"/>
    <lineage>
        <taxon>Eukaryota</taxon>
        <taxon>Fungi</taxon>
        <taxon>Fungi incertae sedis</taxon>
        <taxon>Mucoromycota</taxon>
        <taxon>Glomeromycotina</taxon>
        <taxon>Glomeromycetes</taxon>
        <taxon>Diversisporales</taxon>
        <taxon>Gigasporaceae</taxon>
        <taxon>Gigaspora</taxon>
    </lineage>
</organism>
<feature type="non-terminal residue" evidence="1">
    <location>
        <position position="1"/>
    </location>
</feature>
<reference evidence="1 2" key="1">
    <citation type="submission" date="2021-06" db="EMBL/GenBank/DDBJ databases">
        <authorList>
            <person name="Kallberg Y."/>
            <person name="Tangrot J."/>
            <person name="Rosling A."/>
        </authorList>
    </citation>
    <scope>NUCLEOTIDE SEQUENCE [LARGE SCALE GENOMIC DNA]</scope>
    <source>
        <strain evidence="1 2">120-4 pot B 10/14</strain>
    </source>
</reference>
<evidence type="ECO:0000313" key="2">
    <source>
        <dbReference type="Proteomes" id="UP000789901"/>
    </source>
</evidence>
<comment type="caution">
    <text evidence="1">The sequence shown here is derived from an EMBL/GenBank/DDBJ whole genome shotgun (WGS) entry which is preliminary data.</text>
</comment>
<protein>
    <submittedName>
        <fullName evidence="1">36927_t:CDS:1</fullName>
    </submittedName>
</protein>
<accession>A0ABN7WY49</accession>